<evidence type="ECO:0000313" key="1">
    <source>
        <dbReference type="EMBL" id="KAA9136123.1"/>
    </source>
</evidence>
<proteinExistence type="predicted"/>
<dbReference type="AlphaFoldDB" id="A0A5N0TLV5"/>
<gene>
    <name evidence="1" type="ORF">F6B40_00240</name>
</gene>
<comment type="caution">
    <text evidence="1">The sequence shown here is derived from an EMBL/GenBank/DDBJ whole genome shotgun (WGS) entry which is preliminary data.</text>
</comment>
<dbReference type="Gene3D" id="3.40.190.10">
    <property type="entry name" value="Periplasmic binding protein-like II"/>
    <property type="match status" value="1"/>
</dbReference>
<dbReference type="Proteomes" id="UP000326838">
    <property type="component" value="Unassembled WGS sequence"/>
</dbReference>
<name>A0A5N0TLV5_9MICO</name>
<protein>
    <submittedName>
        <fullName evidence="1">Extracellular solute-binding protein</fullName>
    </submittedName>
</protein>
<keyword evidence="2" id="KW-1185">Reference proteome</keyword>
<organism evidence="1 2">
    <name type="scientific">Microbacterium caowuchunii</name>
    <dbReference type="NCBI Taxonomy" id="2614638"/>
    <lineage>
        <taxon>Bacteria</taxon>
        <taxon>Bacillati</taxon>
        <taxon>Actinomycetota</taxon>
        <taxon>Actinomycetes</taxon>
        <taxon>Micrococcales</taxon>
        <taxon>Microbacteriaceae</taxon>
        <taxon>Microbacterium</taxon>
    </lineage>
</organism>
<dbReference type="SUPFAM" id="SSF53850">
    <property type="entry name" value="Periplasmic binding protein-like II"/>
    <property type="match status" value="1"/>
</dbReference>
<dbReference type="PANTHER" id="PTHR43649:SF32">
    <property type="entry name" value="SUGAR BINDING SECRETED PROTEIN"/>
    <property type="match status" value="1"/>
</dbReference>
<dbReference type="Pfam" id="PF13416">
    <property type="entry name" value="SBP_bac_8"/>
    <property type="match status" value="1"/>
</dbReference>
<dbReference type="PANTHER" id="PTHR43649">
    <property type="entry name" value="ARABINOSE-BINDING PROTEIN-RELATED"/>
    <property type="match status" value="1"/>
</dbReference>
<dbReference type="InterPro" id="IPR006059">
    <property type="entry name" value="SBP"/>
</dbReference>
<accession>A0A5N0TLV5</accession>
<sequence>MGTCPWERAHEFRTYAHKGVIVKATRSKIAASVVGAASLALIASGCSQGTGGSAAGDDGKTTLTITTFGTMGVDAKYQEYMEENPNIVIEATNLEGGGAARDDAYAKIAARTGLSDIVAIEEGWLGTIAEVSDSFVDLRDYGIEDVKDQWLGWKYDQGTTTDGKVIGAGLDIGPQGLCYRGDLFAEAGLPSERTEVAEYFGGEDATWDRFFEVGQEYVDSTGKAFYHSPRFFWNSFVNQQEEGYYKKDGETLNIEDNKVLKDQFTKIVEAESKGLGAGLPGWEVGPEAKAGDFAVYMCPSWMLGIVQGYYDEGTTDSGWDFADVLPGGAANWGGAFLGVSESSEHKEEAAKLALWLASPEQQAAAFEVAGPFPSTLEGQELVADTTSAFFNEAPVGEIFAARAQGVVAQIKGPEDSNIQDNVFGPTFDRVSQGEITDPDEAWDEAMKLLNQLVG</sequence>
<evidence type="ECO:0000313" key="2">
    <source>
        <dbReference type="Proteomes" id="UP000326838"/>
    </source>
</evidence>
<dbReference type="InterPro" id="IPR050490">
    <property type="entry name" value="Bact_solute-bd_prot1"/>
</dbReference>
<reference evidence="2" key="1">
    <citation type="submission" date="2019-09" db="EMBL/GenBank/DDBJ databases">
        <title>Mumia zhuanghuii sp. nov. isolated from the intestinal contents of plateau pika (Ochotona curzoniae) in the Qinghai-Tibet plateau of China.</title>
        <authorList>
            <person name="Tian Z."/>
        </authorList>
    </citation>
    <scope>NUCLEOTIDE SEQUENCE [LARGE SCALE GENOMIC DNA]</scope>
    <source>
        <strain evidence="2">L-033</strain>
    </source>
</reference>
<dbReference type="EMBL" id="VYUY01000002">
    <property type="protein sequence ID" value="KAA9136123.1"/>
    <property type="molecule type" value="Genomic_DNA"/>
</dbReference>